<evidence type="ECO:0000313" key="2">
    <source>
        <dbReference type="Proteomes" id="UP000677054"/>
    </source>
</evidence>
<gene>
    <name evidence="1" type="ORF">DSTB1V02_LOCUS5130</name>
</gene>
<dbReference type="Proteomes" id="UP000677054">
    <property type="component" value="Unassembled WGS sequence"/>
</dbReference>
<protein>
    <submittedName>
        <fullName evidence="1">Uncharacterized protein</fullName>
    </submittedName>
</protein>
<dbReference type="GO" id="GO:1990904">
    <property type="term" value="C:ribonucleoprotein complex"/>
    <property type="evidence" value="ECO:0007669"/>
    <property type="project" value="TreeGrafter"/>
</dbReference>
<dbReference type="EMBL" id="CAJPEV010000816">
    <property type="protein sequence ID" value="CAG0888794.1"/>
    <property type="molecule type" value="Genomic_DNA"/>
</dbReference>
<dbReference type="GO" id="GO:0042175">
    <property type="term" value="C:nuclear outer membrane-endoplasmic reticulum membrane network"/>
    <property type="evidence" value="ECO:0007669"/>
    <property type="project" value="TreeGrafter"/>
</dbReference>
<reference evidence="1" key="1">
    <citation type="submission" date="2020-11" db="EMBL/GenBank/DDBJ databases">
        <authorList>
            <person name="Tran Van P."/>
        </authorList>
    </citation>
    <scope>NUCLEOTIDE SEQUENCE</scope>
</reference>
<proteinExistence type="predicted"/>
<accession>A0A7R9A6S4</accession>
<dbReference type="GO" id="GO:0008298">
    <property type="term" value="P:intracellular mRNA localization"/>
    <property type="evidence" value="ECO:0007669"/>
    <property type="project" value="TreeGrafter"/>
</dbReference>
<dbReference type="GO" id="GO:0003729">
    <property type="term" value="F:mRNA binding"/>
    <property type="evidence" value="ECO:0007669"/>
    <property type="project" value="TreeGrafter"/>
</dbReference>
<name>A0A7R9A6S4_9CRUS</name>
<dbReference type="PANTHER" id="PTHR31027:SF2">
    <property type="entry name" value="LEBERCILIN DOMAIN-CONTAINING PROTEIN"/>
    <property type="match status" value="1"/>
</dbReference>
<organism evidence="1">
    <name type="scientific">Darwinula stevensoni</name>
    <dbReference type="NCBI Taxonomy" id="69355"/>
    <lineage>
        <taxon>Eukaryota</taxon>
        <taxon>Metazoa</taxon>
        <taxon>Ecdysozoa</taxon>
        <taxon>Arthropoda</taxon>
        <taxon>Crustacea</taxon>
        <taxon>Oligostraca</taxon>
        <taxon>Ostracoda</taxon>
        <taxon>Podocopa</taxon>
        <taxon>Podocopida</taxon>
        <taxon>Darwinulocopina</taxon>
        <taxon>Darwinuloidea</taxon>
        <taxon>Darwinulidae</taxon>
        <taxon>Darwinula</taxon>
    </lineage>
</organism>
<dbReference type="AlphaFoldDB" id="A0A7R9A6S4"/>
<dbReference type="EMBL" id="LR900333">
    <property type="protein sequence ID" value="CAD7245256.1"/>
    <property type="molecule type" value="Genomic_DNA"/>
</dbReference>
<dbReference type="InterPro" id="IPR039604">
    <property type="entry name" value="Bfr1"/>
</dbReference>
<evidence type="ECO:0000313" key="1">
    <source>
        <dbReference type="EMBL" id="CAD7245256.1"/>
    </source>
</evidence>
<dbReference type="PANTHER" id="PTHR31027">
    <property type="entry name" value="NUCLEAR SEGREGATION PROTEIN BFR1"/>
    <property type="match status" value="1"/>
</dbReference>
<sequence>MMMTPELNALYSEKKSIAEEFHRAYVLYQQYRRERRKERRQKQQAQIQARHQKCQYEDVAIPEPYEKERGFCKTLLSYLGKFDVNASGSASGSLLLCPNDAHPPLRLSVSQDSGFQLLKGRKADTEEDVKYSPVVVKARKKSRQERRVSIKNRPLSHTPEALQLFDQLGVSPPTLVSDVSAAVEQISSLLHDYQKLTESEKPMMPNGDCGTVQEMHEANGMKSKNGQSGDIQELCPVFMSYKSPEKRQNQSSCHEAIDSDKILANYVTQTSGRTVHCHQSQQPDMIPVPLTDTKTAMFQAPDEEPMMGISLMSLSIISQVDGLEPQTGSVSAISRTNDKQQMTESMTNFPVIQQNQLVASGGAVSQAGDEVSKHVYPQKVSLISSNCTKTSFSYFKTSGPSPYFDPCNVPVEVLEDFLGEPILNIINNQSHAEDAVCTDAASVEVLKKYIVPLPYVMDLMSGSDSVYDSEAVGSLISGRLVMSASCPQLNGEMASDFDTYLSSPLLMSRQTEPIVKEALLSSSGTHSA</sequence>
<dbReference type="GO" id="GO:0005783">
    <property type="term" value="C:endoplasmic reticulum"/>
    <property type="evidence" value="ECO:0007669"/>
    <property type="project" value="TreeGrafter"/>
</dbReference>
<keyword evidence="2" id="KW-1185">Reference proteome</keyword>